<evidence type="ECO:0000313" key="2">
    <source>
        <dbReference type="Proteomes" id="UP001055439"/>
    </source>
</evidence>
<dbReference type="OrthoDB" id="14911at2759"/>
<accession>A0A9E7GM99</accession>
<organism evidence="1 2">
    <name type="scientific">Musa troglodytarum</name>
    <name type="common">fe'i banana</name>
    <dbReference type="NCBI Taxonomy" id="320322"/>
    <lineage>
        <taxon>Eukaryota</taxon>
        <taxon>Viridiplantae</taxon>
        <taxon>Streptophyta</taxon>
        <taxon>Embryophyta</taxon>
        <taxon>Tracheophyta</taxon>
        <taxon>Spermatophyta</taxon>
        <taxon>Magnoliopsida</taxon>
        <taxon>Liliopsida</taxon>
        <taxon>Zingiberales</taxon>
        <taxon>Musaceae</taxon>
        <taxon>Musa</taxon>
    </lineage>
</organism>
<evidence type="ECO:0000313" key="1">
    <source>
        <dbReference type="EMBL" id="URE17440.1"/>
    </source>
</evidence>
<gene>
    <name evidence="1" type="ORF">MUK42_11216</name>
</gene>
<dbReference type="AlphaFoldDB" id="A0A9E7GM99"/>
<reference evidence="1" key="1">
    <citation type="submission" date="2022-05" db="EMBL/GenBank/DDBJ databases">
        <title>The Musa troglodytarum L. genome provides insights into the mechanism of non-climacteric behaviour and enrichment of carotenoids.</title>
        <authorList>
            <person name="Wang J."/>
        </authorList>
    </citation>
    <scope>NUCLEOTIDE SEQUENCE</scope>
    <source>
        <tissue evidence="1">Leaf</tissue>
    </source>
</reference>
<proteinExistence type="predicted"/>
<dbReference type="EMBL" id="CP097509">
    <property type="protein sequence ID" value="URE17440.1"/>
    <property type="molecule type" value="Genomic_DNA"/>
</dbReference>
<name>A0A9E7GM99_9LILI</name>
<keyword evidence="2" id="KW-1185">Reference proteome</keyword>
<sequence length="103" mass="11196">MGRVTLPPSPPPLPPLCFTAEEPILGLARGQAAVVVVVMRMQAPLIDVEDYTYESRMCRFAVAAANEMASENQERAELSSRSASSLTLVNYVLKPPRAPKEVP</sequence>
<dbReference type="Proteomes" id="UP001055439">
    <property type="component" value="Chromosome 7"/>
</dbReference>
<protein>
    <submittedName>
        <fullName evidence="1">Uncharacterized protein</fullName>
    </submittedName>
</protein>